<dbReference type="AlphaFoldDB" id="A0A2D6YKM7"/>
<dbReference type="Proteomes" id="UP000226525">
    <property type="component" value="Unassembled WGS sequence"/>
</dbReference>
<evidence type="ECO:0000256" key="6">
    <source>
        <dbReference type="HAMAP-Rule" id="MF_00564"/>
    </source>
</evidence>
<evidence type="ECO:0000313" key="9">
    <source>
        <dbReference type="EMBL" id="MAH63733.1"/>
    </source>
</evidence>
<feature type="domain" description="Exoribonuclease phosphorolytic" evidence="8">
    <location>
        <begin position="171"/>
        <end position="235"/>
    </location>
</feature>
<dbReference type="SUPFAM" id="SSF55666">
    <property type="entry name" value="Ribonuclease PH domain 2-like"/>
    <property type="match status" value="1"/>
</dbReference>
<dbReference type="GO" id="GO:0009022">
    <property type="term" value="F:tRNA nucleotidyltransferase activity"/>
    <property type="evidence" value="ECO:0007669"/>
    <property type="project" value="UniProtKB-UniRule"/>
</dbReference>
<evidence type="ECO:0000256" key="4">
    <source>
        <dbReference type="ARBA" id="ARBA00022694"/>
    </source>
</evidence>
<keyword evidence="6" id="KW-0548">Nucleotidyltransferase</keyword>
<dbReference type="InterPro" id="IPR027408">
    <property type="entry name" value="PNPase/RNase_PH_dom_sf"/>
</dbReference>
<evidence type="ECO:0000313" key="10">
    <source>
        <dbReference type="Proteomes" id="UP000226525"/>
    </source>
</evidence>
<comment type="subunit">
    <text evidence="6">Homohexameric ring arranged as a trimer of dimers.</text>
</comment>
<dbReference type="GO" id="GO:0008033">
    <property type="term" value="P:tRNA processing"/>
    <property type="evidence" value="ECO:0007669"/>
    <property type="project" value="UniProtKB-UniRule"/>
</dbReference>
<organism evidence="9 10">
    <name type="scientific">SAR324 cluster bacterium</name>
    <dbReference type="NCBI Taxonomy" id="2024889"/>
    <lineage>
        <taxon>Bacteria</taxon>
        <taxon>Deltaproteobacteria</taxon>
        <taxon>SAR324 cluster</taxon>
    </lineage>
</organism>
<dbReference type="HAMAP" id="MF_00564">
    <property type="entry name" value="RNase_PH"/>
    <property type="match status" value="1"/>
</dbReference>
<dbReference type="Pfam" id="PF03725">
    <property type="entry name" value="RNase_PH_C"/>
    <property type="match status" value="1"/>
</dbReference>
<dbReference type="GO" id="GO:0016075">
    <property type="term" value="P:rRNA catabolic process"/>
    <property type="evidence" value="ECO:0007669"/>
    <property type="project" value="UniProtKB-UniRule"/>
</dbReference>
<dbReference type="EC" id="2.7.7.56" evidence="6"/>
<proteinExistence type="inferred from homology"/>
<accession>A0A2D6YKM7</accession>
<keyword evidence="6" id="KW-0808">Transferase</keyword>
<comment type="similarity">
    <text evidence="1 6">Belongs to the RNase PH family.</text>
</comment>
<dbReference type="GO" id="GO:0031125">
    <property type="term" value="P:rRNA 3'-end processing"/>
    <property type="evidence" value="ECO:0007669"/>
    <property type="project" value="UniProtKB-ARBA"/>
</dbReference>
<feature type="domain" description="Exoribonuclease phosphorolytic" evidence="7">
    <location>
        <begin position="20"/>
        <end position="152"/>
    </location>
</feature>
<keyword evidence="3 6" id="KW-0820">tRNA-binding</keyword>
<dbReference type="NCBIfam" id="TIGR01966">
    <property type="entry name" value="RNasePH"/>
    <property type="match status" value="1"/>
</dbReference>
<dbReference type="InterPro" id="IPR018336">
    <property type="entry name" value="RNase_PH_CS"/>
</dbReference>
<dbReference type="InterPro" id="IPR050080">
    <property type="entry name" value="RNase_PH"/>
</dbReference>
<dbReference type="GO" id="GO:0000049">
    <property type="term" value="F:tRNA binding"/>
    <property type="evidence" value="ECO:0007669"/>
    <property type="project" value="UniProtKB-UniRule"/>
</dbReference>
<keyword evidence="2 6" id="KW-0698">rRNA processing</keyword>
<evidence type="ECO:0000256" key="5">
    <source>
        <dbReference type="ARBA" id="ARBA00022884"/>
    </source>
</evidence>
<dbReference type="GO" id="GO:0000175">
    <property type="term" value="F:3'-5'-RNA exonuclease activity"/>
    <property type="evidence" value="ECO:0007669"/>
    <property type="project" value="UniProtKB-UniRule"/>
</dbReference>
<comment type="function">
    <text evidence="6">Phosphorolytic 3'-5' exoribonuclease that plays an important role in tRNA 3'-end maturation. Removes nucleotide residues following the 3'-CCA terminus of tRNAs; can also add nucleotides to the ends of RNA molecules by using nucleoside diphosphates as substrates, but this may not be physiologically important. Probably plays a role in initiation of 16S rRNA degradation (leading to ribosome degradation) during starvation.</text>
</comment>
<gene>
    <name evidence="6" type="primary">rph</name>
    <name evidence="9" type="ORF">CMN54_09865</name>
</gene>
<protein>
    <recommendedName>
        <fullName evidence="6">Ribonuclease PH</fullName>
        <shortName evidence="6">RNase PH</shortName>
        <ecNumber evidence="6">2.7.7.56</ecNumber>
    </recommendedName>
    <alternativeName>
        <fullName evidence="6">tRNA nucleotidyltransferase</fullName>
    </alternativeName>
</protein>
<evidence type="ECO:0000256" key="2">
    <source>
        <dbReference type="ARBA" id="ARBA00022552"/>
    </source>
</evidence>
<dbReference type="InterPro" id="IPR015847">
    <property type="entry name" value="ExoRNase_PH_dom2"/>
</dbReference>
<evidence type="ECO:0000259" key="7">
    <source>
        <dbReference type="Pfam" id="PF01138"/>
    </source>
</evidence>
<dbReference type="InterPro" id="IPR036345">
    <property type="entry name" value="ExoRNase_PH_dom2_sf"/>
</dbReference>
<dbReference type="InterPro" id="IPR001247">
    <property type="entry name" value="ExoRNase_PH_dom1"/>
</dbReference>
<dbReference type="Gene3D" id="3.30.230.70">
    <property type="entry name" value="GHMP Kinase, N-terminal domain"/>
    <property type="match status" value="1"/>
</dbReference>
<dbReference type="Pfam" id="PF01138">
    <property type="entry name" value="RNase_PH"/>
    <property type="match status" value="1"/>
</dbReference>
<comment type="caution">
    <text evidence="9">The sequence shown here is derived from an EMBL/GenBank/DDBJ whole genome shotgun (WGS) entry which is preliminary data.</text>
</comment>
<evidence type="ECO:0000256" key="3">
    <source>
        <dbReference type="ARBA" id="ARBA00022555"/>
    </source>
</evidence>
<dbReference type="InterPro" id="IPR020568">
    <property type="entry name" value="Ribosomal_Su5_D2-typ_SF"/>
</dbReference>
<feature type="binding site" evidence="6">
    <location>
        <position position="98"/>
    </location>
    <ligand>
        <name>phosphate</name>
        <dbReference type="ChEBI" id="CHEBI:43474"/>
        <note>substrate</note>
    </ligand>
</feature>
<keyword evidence="5" id="KW-0694">RNA-binding</keyword>
<dbReference type="FunFam" id="3.30.230.70:FF:000003">
    <property type="entry name" value="Ribonuclease PH"/>
    <property type="match status" value="1"/>
</dbReference>
<dbReference type="SUPFAM" id="SSF54211">
    <property type="entry name" value="Ribosomal protein S5 domain 2-like"/>
    <property type="match status" value="1"/>
</dbReference>
<comment type="catalytic activity">
    <reaction evidence="6">
        <text>tRNA(n+1) + phosphate = tRNA(n) + a ribonucleoside 5'-diphosphate</text>
        <dbReference type="Rhea" id="RHEA:10628"/>
        <dbReference type="Rhea" id="RHEA-COMP:17343"/>
        <dbReference type="Rhea" id="RHEA-COMP:17344"/>
        <dbReference type="ChEBI" id="CHEBI:43474"/>
        <dbReference type="ChEBI" id="CHEBI:57930"/>
        <dbReference type="ChEBI" id="CHEBI:173114"/>
        <dbReference type="EC" id="2.7.7.56"/>
    </reaction>
</comment>
<dbReference type="InterPro" id="IPR002381">
    <property type="entry name" value="RNase_PH_bac-type"/>
</dbReference>
<feature type="binding site" evidence="6">
    <location>
        <begin position="136"/>
        <end position="138"/>
    </location>
    <ligand>
        <name>phosphate</name>
        <dbReference type="ChEBI" id="CHEBI:43474"/>
        <note>substrate</note>
    </ligand>
</feature>
<keyword evidence="4 6" id="KW-0819">tRNA processing</keyword>
<reference evidence="10" key="1">
    <citation type="submission" date="2017-09" db="EMBL/GenBank/DDBJ databases">
        <title>The Reconstruction of 2,631 Draft Metagenome-Assembled Genomes from the Global Oceans.</title>
        <authorList>
            <person name="Tully B.J."/>
            <person name="Graham E.D."/>
            <person name="Heidelberg J.F."/>
        </authorList>
    </citation>
    <scope>NUCLEOTIDE SEQUENCE [LARGE SCALE GENOMIC DNA]</scope>
</reference>
<dbReference type="PANTHER" id="PTHR11953">
    <property type="entry name" value="EXOSOME COMPLEX COMPONENT"/>
    <property type="match status" value="1"/>
</dbReference>
<name>A0A2D6YKM7_9DELT</name>
<dbReference type="PANTHER" id="PTHR11953:SF0">
    <property type="entry name" value="EXOSOME COMPLEX COMPONENT RRP41"/>
    <property type="match status" value="1"/>
</dbReference>
<dbReference type="EMBL" id="NZEX01000110">
    <property type="protein sequence ID" value="MAH63733.1"/>
    <property type="molecule type" value="Genomic_DNA"/>
</dbReference>
<evidence type="ECO:0000256" key="1">
    <source>
        <dbReference type="ARBA" id="ARBA00006678"/>
    </source>
</evidence>
<sequence>MTDYLPKTFIRTDGRKTWEPRPINIHPGFIENADGSVLVETGKTQVICTASVEEGVPPFLQRKDQAPKHGWLTAEYGMLPGSTGRRKKRDSGGKIDGRTQEIQRLIGRSLRSVVNLAALGNHTLWMDCDVIQADGGTRTAAITGGFVALAIALDRMITENKIDLWPIQHQLAAVSVGLKEGTALVDLKYDEDSQADVDLNVVQTLEGELVEIQGTAEHKRFRREQLDELLKLAEESLKSHFHVQRKILDYLKNAKS</sequence>
<evidence type="ECO:0000259" key="8">
    <source>
        <dbReference type="Pfam" id="PF03725"/>
    </source>
</evidence>
<dbReference type="PROSITE" id="PS01277">
    <property type="entry name" value="RIBONUCLEASE_PH"/>
    <property type="match status" value="1"/>
</dbReference>
<dbReference type="CDD" id="cd11362">
    <property type="entry name" value="RNase_PH_bact"/>
    <property type="match status" value="1"/>
</dbReference>